<feature type="region of interest" description="Disordered" evidence="1">
    <location>
        <begin position="50"/>
        <end position="71"/>
    </location>
</feature>
<dbReference type="Proteomes" id="UP001605036">
    <property type="component" value="Unassembled WGS sequence"/>
</dbReference>
<gene>
    <name evidence="2" type="ORF">R1flu_007620</name>
</gene>
<keyword evidence="3" id="KW-1185">Reference proteome</keyword>
<comment type="caution">
    <text evidence="2">The sequence shown here is derived from an EMBL/GenBank/DDBJ whole genome shotgun (WGS) entry which is preliminary data.</text>
</comment>
<accession>A0ABD1YZX6</accession>
<evidence type="ECO:0000313" key="3">
    <source>
        <dbReference type="Proteomes" id="UP001605036"/>
    </source>
</evidence>
<dbReference type="AlphaFoldDB" id="A0ABD1YZX6"/>
<name>A0ABD1YZX6_9MARC</name>
<feature type="compositionally biased region" description="Basic residues" evidence="1">
    <location>
        <begin position="525"/>
        <end position="534"/>
    </location>
</feature>
<feature type="region of interest" description="Disordered" evidence="1">
    <location>
        <begin position="1"/>
        <end position="23"/>
    </location>
</feature>
<proteinExistence type="predicted"/>
<evidence type="ECO:0000313" key="2">
    <source>
        <dbReference type="EMBL" id="KAL2636141.1"/>
    </source>
</evidence>
<evidence type="ECO:0000256" key="1">
    <source>
        <dbReference type="SAM" id="MobiDB-lite"/>
    </source>
</evidence>
<dbReference type="EMBL" id="JBHFFA010000003">
    <property type="protein sequence ID" value="KAL2636141.1"/>
    <property type="molecule type" value="Genomic_DNA"/>
</dbReference>
<protein>
    <submittedName>
        <fullName evidence="2">Uncharacterized protein</fullName>
    </submittedName>
</protein>
<organism evidence="2 3">
    <name type="scientific">Riccia fluitans</name>
    <dbReference type="NCBI Taxonomy" id="41844"/>
    <lineage>
        <taxon>Eukaryota</taxon>
        <taxon>Viridiplantae</taxon>
        <taxon>Streptophyta</taxon>
        <taxon>Embryophyta</taxon>
        <taxon>Marchantiophyta</taxon>
        <taxon>Marchantiopsida</taxon>
        <taxon>Marchantiidae</taxon>
        <taxon>Marchantiales</taxon>
        <taxon>Ricciaceae</taxon>
        <taxon>Riccia</taxon>
    </lineage>
</organism>
<reference evidence="2 3" key="1">
    <citation type="submission" date="2024-09" db="EMBL/GenBank/DDBJ databases">
        <title>Chromosome-scale assembly of Riccia fluitans.</title>
        <authorList>
            <person name="Paukszto L."/>
            <person name="Sawicki J."/>
            <person name="Karawczyk K."/>
            <person name="Piernik-Szablinska J."/>
            <person name="Szczecinska M."/>
            <person name="Mazdziarz M."/>
        </authorList>
    </citation>
    <scope>NUCLEOTIDE SEQUENCE [LARGE SCALE GENOMIC DNA]</scope>
    <source>
        <strain evidence="2">Rf_01</strain>
        <tissue evidence="2">Aerial parts of the thallus</tissue>
    </source>
</reference>
<sequence length="568" mass="65645">MEGKTEEVSVSQQPLVEAPAGENKVKEVLDDEEPVYHEHLLRKVRMARRKSYTRPTKHEREINERRSMAQRKSIQQRISFIQAQIEGSMEKTEENSQEKEEIRLETIAREGLKALYARQQNIGKGIQSGPHIVPYRSLGTPDLKRDDSLLPKTFQFAKREKFLTAEPVVVCHKKPGNQPMVLPLQLRAAHWNGGRWCGSSSTAREASIDSGFKYLYQEVVESEKRRVNCKGGQGNTFSILLILQLVRNLATQLELPKFDLDEQLNFNQEILSAYRDESTYRERLAAERAKSPEYEAITETRRKKEALIGTNGFPLKACEDFSLRQLENILHEKASFRAMQHDLNSKLVHSLKAMQTARPYFYAREFTLKGGGPRRPKLACDPAATPRRANALRTYMDKCRWFEDLMQMAYANKRDPTLTELVIINDIRYGMDLGVKYGLDEFTNLIQRLGKKKLDMDTARSERALVHVHRSLQLDDTALLTNLIETRSRLPAYLERKEHLVKQVIRDLEATVYPQSRWADRSKLRKKFSYHRPKTPPSPKFRPFVPRSNESAPKKKPHISSKAETARF</sequence>
<feature type="compositionally biased region" description="Basic and acidic residues" evidence="1">
    <location>
        <begin position="56"/>
        <end position="67"/>
    </location>
</feature>
<feature type="region of interest" description="Disordered" evidence="1">
    <location>
        <begin position="525"/>
        <end position="568"/>
    </location>
</feature>